<accession>A0A8E6FM79</accession>
<organism evidence="1">
    <name type="scientific">Canine coronavirus</name>
    <dbReference type="NCBI Taxonomy" id="11153"/>
    <lineage>
        <taxon>Viruses</taxon>
        <taxon>Riboviria</taxon>
        <taxon>Orthornavirae</taxon>
        <taxon>Pisuviricota</taxon>
        <taxon>Pisoniviricetes</taxon>
        <taxon>Nidovirales</taxon>
        <taxon>Cornidovirineae</taxon>
        <taxon>Coronaviridae</taxon>
        <taxon>Orthocoronavirinae</taxon>
        <taxon>Alphacoronavirus</taxon>
        <taxon>Tegacovirus</taxon>
        <taxon>Alphacoronavirus suis</taxon>
        <taxon>Alphacoronavirus 1</taxon>
    </lineage>
</organism>
<sequence>MKFLIFVMCLSLANGYGIIQPVLFFCRYILHFFR</sequence>
<reference evidence="1" key="1">
    <citation type="journal article" date="2021" name="Clin. Infect. Dis.">
        <title>Novel Canine Coronavirus among Hospitalized Pneumonia Patients in Malaysia.</title>
        <authorList>
            <person name="Vlasova A.N."/>
            <person name="Diaz A."/>
            <person name="Gella D."/>
            <person name="Xiu L."/>
            <person name="Toh T.-H."/>
            <person name="Lee J.S.Y."/>
            <person name="Saif L.J."/>
            <person name="Gray G.C."/>
        </authorList>
    </citation>
    <scope>NUCLEOTIDE SEQUENCE</scope>
    <source>
        <strain evidence="1">CCoV-HuPn-2018</strain>
    </source>
</reference>
<proteinExistence type="predicted"/>
<evidence type="ECO:0000313" key="1">
    <source>
        <dbReference type="EMBL" id="QVL91819.1"/>
    </source>
</evidence>
<gene>
    <name evidence="1" type="primary">ORF7b</name>
</gene>
<protein>
    <submittedName>
        <fullName evidence="1">Truncated ORF7b</fullName>
    </submittedName>
</protein>
<name>A0A8E6FM79_9ALPC</name>
<dbReference type="EMBL" id="MW591993">
    <property type="protein sequence ID" value="QVL91819.1"/>
    <property type="molecule type" value="Genomic_RNA"/>
</dbReference>